<organism evidence="1 2">
    <name type="scientific">Meloidogyne enterolobii</name>
    <name type="common">Root-knot nematode worm</name>
    <name type="synonym">Meloidogyne mayaguensis</name>
    <dbReference type="NCBI Taxonomy" id="390850"/>
    <lineage>
        <taxon>Eukaryota</taxon>
        <taxon>Metazoa</taxon>
        <taxon>Ecdysozoa</taxon>
        <taxon>Nematoda</taxon>
        <taxon>Chromadorea</taxon>
        <taxon>Rhabditida</taxon>
        <taxon>Tylenchina</taxon>
        <taxon>Tylenchomorpha</taxon>
        <taxon>Tylenchoidea</taxon>
        <taxon>Meloidogynidae</taxon>
        <taxon>Meloidogyninae</taxon>
        <taxon>Meloidogyne</taxon>
    </lineage>
</organism>
<accession>A0ACB0Z012</accession>
<name>A0ACB0Z012_MELEN</name>
<evidence type="ECO:0000313" key="2">
    <source>
        <dbReference type="Proteomes" id="UP001497535"/>
    </source>
</evidence>
<dbReference type="EMBL" id="CAVMJV010000021">
    <property type="protein sequence ID" value="CAK5069728.1"/>
    <property type="molecule type" value="Genomic_DNA"/>
</dbReference>
<comment type="caution">
    <text evidence="1">The sequence shown here is derived from an EMBL/GenBank/DDBJ whole genome shotgun (WGS) entry which is preliminary data.</text>
</comment>
<reference evidence="1" key="1">
    <citation type="submission" date="2023-11" db="EMBL/GenBank/DDBJ databases">
        <authorList>
            <person name="Poullet M."/>
        </authorList>
    </citation>
    <scope>NUCLEOTIDE SEQUENCE</scope>
    <source>
        <strain evidence="1">E1834</strain>
    </source>
</reference>
<keyword evidence="2" id="KW-1185">Reference proteome</keyword>
<evidence type="ECO:0000313" key="1">
    <source>
        <dbReference type="EMBL" id="CAK5069728.1"/>
    </source>
</evidence>
<proteinExistence type="predicted"/>
<sequence>MEIIDVSPSNDAEKENKFKEEIPSLPPPPHNHQQQQFNNHHKLHYYLNKNNTKLNKKYHPLKINKEQQQELPTTTTIPFIQLLPTTPKHFEEENINPFILNQNLSEQKLNKTNNKQLNNSENVGEDFEGINLINGTEWNNKNGKEKKWKEGREEAKNANDNINNQTITDENRNIITSNTTTITSSTSSEDLSTSPSTITTTKTLIEDFGRPNIRDELDNGFERVTMHLVDIPSTTTELVNNGSIIVGERPSQQQQTSTQNILTFNGIPFNLPSTKPPPSSKTIEQLNTNLFTTTIIPSNTLNSPPPPPPPSSNDKNEVLIEQQHSHIEFPQINNNLGEGDELVNNQGNEKDKNENSKINGNNGREMENKENFVQENLNKNGVRINY</sequence>
<dbReference type="Proteomes" id="UP001497535">
    <property type="component" value="Unassembled WGS sequence"/>
</dbReference>
<gene>
    <name evidence="1" type="ORF">MENTE1834_LOCUS18433</name>
</gene>
<protein>
    <submittedName>
        <fullName evidence="1">Uncharacterized protein</fullName>
    </submittedName>
</protein>